<feature type="region of interest" description="Disordered" evidence="1">
    <location>
        <begin position="1"/>
        <end position="22"/>
    </location>
</feature>
<proteinExistence type="predicted"/>
<feature type="compositionally biased region" description="Polar residues" evidence="1">
    <location>
        <begin position="145"/>
        <end position="161"/>
    </location>
</feature>
<feature type="region of interest" description="Disordered" evidence="1">
    <location>
        <begin position="141"/>
        <end position="204"/>
    </location>
</feature>
<dbReference type="Proteomes" id="UP000663873">
    <property type="component" value="Unassembled WGS sequence"/>
</dbReference>
<dbReference type="EMBL" id="CAJOBP010006938">
    <property type="protein sequence ID" value="CAF4504015.1"/>
    <property type="molecule type" value="Genomic_DNA"/>
</dbReference>
<feature type="region of interest" description="Disordered" evidence="1">
    <location>
        <begin position="236"/>
        <end position="284"/>
    </location>
</feature>
<sequence length="325" mass="34990">MTTSRASIVNIHCPPSSSSSHGWQVESGYYSDSYNNSASSMSNTKKQTSPHYGVHPTSSSCCTSLIPPPPLSTNLFHRSSCHKRQHQTTKDIVLCSCTHHPYLQHKINVSNNSNTPTNAALLCTIDRCIHSSTNMKPISEHQIEHSNSSLNDSNTSPGITSNDDESGSHSAMDSSVLSPLITRSQAVQQPPPPPLPLHPPPMIPVDHTTLLSQIKTTTRNSILFCNDNTSMTTNTYIPDSGFDSSSSHATTSLPPIPPPKPSSTPCSLMSSSTIDPNGSNIHNGTLPLRSSAYSCPNSTQLTTTMSTIDRPHSNLSNVYQTIDAD</sequence>
<name>A0A820VNH4_9BILA</name>
<feature type="compositionally biased region" description="Pro residues" evidence="1">
    <location>
        <begin position="189"/>
        <end position="203"/>
    </location>
</feature>
<feature type="non-terminal residue" evidence="2">
    <location>
        <position position="1"/>
    </location>
</feature>
<protein>
    <submittedName>
        <fullName evidence="2">Uncharacterized protein</fullName>
    </submittedName>
</protein>
<organism evidence="2 3">
    <name type="scientific">Rotaria socialis</name>
    <dbReference type="NCBI Taxonomy" id="392032"/>
    <lineage>
        <taxon>Eukaryota</taxon>
        <taxon>Metazoa</taxon>
        <taxon>Spiralia</taxon>
        <taxon>Gnathifera</taxon>
        <taxon>Rotifera</taxon>
        <taxon>Eurotatoria</taxon>
        <taxon>Bdelloidea</taxon>
        <taxon>Philodinida</taxon>
        <taxon>Philodinidae</taxon>
        <taxon>Rotaria</taxon>
    </lineage>
</organism>
<keyword evidence="3" id="KW-1185">Reference proteome</keyword>
<feature type="compositionally biased region" description="Polar residues" evidence="1">
    <location>
        <begin position="236"/>
        <end position="249"/>
    </location>
</feature>
<dbReference type="AlphaFoldDB" id="A0A820VNH4"/>
<reference evidence="2" key="1">
    <citation type="submission" date="2021-02" db="EMBL/GenBank/DDBJ databases">
        <authorList>
            <person name="Nowell W R."/>
        </authorList>
    </citation>
    <scope>NUCLEOTIDE SEQUENCE</scope>
</reference>
<comment type="caution">
    <text evidence="2">The sequence shown here is derived from an EMBL/GenBank/DDBJ whole genome shotgun (WGS) entry which is preliminary data.</text>
</comment>
<accession>A0A820VNH4</accession>
<evidence type="ECO:0000256" key="1">
    <source>
        <dbReference type="SAM" id="MobiDB-lite"/>
    </source>
</evidence>
<feature type="compositionally biased region" description="Low complexity" evidence="1">
    <location>
        <begin position="263"/>
        <end position="273"/>
    </location>
</feature>
<evidence type="ECO:0000313" key="2">
    <source>
        <dbReference type="EMBL" id="CAF4504015.1"/>
    </source>
</evidence>
<feature type="compositionally biased region" description="Polar residues" evidence="1">
    <location>
        <begin position="168"/>
        <end position="188"/>
    </location>
</feature>
<feature type="compositionally biased region" description="Polar residues" evidence="1">
    <location>
        <begin position="274"/>
        <end position="283"/>
    </location>
</feature>
<gene>
    <name evidence="2" type="ORF">UJA718_LOCUS26527</name>
</gene>
<evidence type="ECO:0000313" key="3">
    <source>
        <dbReference type="Proteomes" id="UP000663873"/>
    </source>
</evidence>